<evidence type="ECO:0000256" key="1">
    <source>
        <dbReference type="SAM" id="Phobius"/>
    </source>
</evidence>
<protein>
    <recommendedName>
        <fullName evidence="4">ABC transporter substrate-binding protein</fullName>
    </recommendedName>
</protein>
<keyword evidence="1" id="KW-1133">Transmembrane helix</keyword>
<gene>
    <name evidence="2" type="ORF">FHP88_16655</name>
</gene>
<accession>A0A558DPZ8</accession>
<keyword evidence="3" id="KW-1185">Reference proteome</keyword>
<name>A0A558DPZ8_9GAMM</name>
<dbReference type="RefSeq" id="WP_144360231.1">
    <property type="nucleotide sequence ID" value="NZ_VMNH01000024.1"/>
</dbReference>
<dbReference type="OrthoDB" id="9178917at2"/>
<dbReference type="EMBL" id="VMNH01000024">
    <property type="protein sequence ID" value="TVO70517.1"/>
    <property type="molecule type" value="Genomic_DNA"/>
</dbReference>
<dbReference type="PANTHER" id="PTHR35271:SF1">
    <property type="entry name" value="ABC TRANSPORTER, SUBSTRATE-BINDING LIPOPROTEIN"/>
    <property type="match status" value="1"/>
</dbReference>
<proteinExistence type="predicted"/>
<dbReference type="Proteomes" id="UP000316649">
    <property type="component" value="Unassembled WGS sequence"/>
</dbReference>
<keyword evidence="1" id="KW-0472">Membrane</keyword>
<reference evidence="2 3" key="1">
    <citation type="submission" date="2019-07" db="EMBL/GenBank/DDBJ databases">
        <title>The pathways for chlorine oxyanion respiration interact through the shared metabolite chlorate.</title>
        <authorList>
            <person name="Barnum T.P."/>
            <person name="Cheng Y."/>
            <person name="Hill K.A."/>
            <person name="Lucas L.N."/>
            <person name="Carlson H.K."/>
            <person name="Coates J.D."/>
        </authorList>
    </citation>
    <scope>NUCLEOTIDE SEQUENCE [LARGE SCALE GENOMIC DNA]</scope>
    <source>
        <strain evidence="2 3">BK-1</strain>
    </source>
</reference>
<evidence type="ECO:0000313" key="3">
    <source>
        <dbReference type="Proteomes" id="UP000316649"/>
    </source>
</evidence>
<dbReference type="Gene3D" id="3.40.50.2300">
    <property type="match status" value="2"/>
</dbReference>
<evidence type="ECO:0000313" key="2">
    <source>
        <dbReference type="EMBL" id="TVO70517.1"/>
    </source>
</evidence>
<dbReference type="PANTHER" id="PTHR35271">
    <property type="entry name" value="ABC TRANSPORTER, SUBSTRATE-BINDING LIPOPROTEIN-RELATED"/>
    <property type="match status" value="1"/>
</dbReference>
<organism evidence="2 3">
    <name type="scientific">Sedimenticola selenatireducens</name>
    <dbReference type="NCBI Taxonomy" id="191960"/>
    <lineage>
        <taxon>Bacteria</taxon>
        <taxon>Pseudomonadati</taxon>
        <taxon>Pseudomonadota</taxon>
        <taxon>Gammaproteobacteria</taxon>
        <taxon>Chromatiales</taxon>
        <taxon>Sedimenticolaceae</taxon>
        <taxon>Sedimenticola</taxon>
    </lineage>
</organism>
<comment type="caution">
    <text evidence="2">The sequence shown here is derived from an EMBL/GenBank/DDBJ whole genome shotgun (WGS) entry which is preliminary data.</text>
</comment>
<keyword evidence="1" id="KW-0812">Transmembrane</keyword>
<sequence length="335" mass="37146">MSCLNISYISNILLPKFKKAGWIVFCALLSLFSVFFTPSIVIAASNNIVILSSGKAQVYTEITETLKEIFDQLCVDNRPNCINHKLFLLTYDENEHSLVIPANTKLVITLGLKAGEVIKKMNTGLPTLHALIPKASADEITASSTNNQTTIYLDQPPSRQLQLARLIYKEPHIGLLLGQNTLTFENDYLPAAVKQEIAISYRKVASEEMVGPQLKELLDESNILLALPDPTVFNRRTIFNILLSSYHNKVPVIGFSAAYVKAGALVAVYSTPDDIAKHIADFATQYLSTGATTLPNPEYPKYFSVLVNRSVARSLNISLPEEQELIQLMRSESKQ</sequence>
<evidence type="ECO:0008006" key="4">
    <source>
        <dbReference type="Google" id="ProtNLM"/>
    </source>
</evidence>
<feature type="transmembrane region" description="Helical" evidence="1">
    <location>
        <begin position="20"/>
        <end position="44"/>
    </location>
</feature>
<dbReference type="InterPro" id="IPR007487">
    <property type="entry name" value="ABC_transpt-TYRBP-like"/>
</dbReference>
<dbReference type="AlphaFoldDB" id="A0A558DPZ8"/>